<dbReference type="STRING" id="981085.W9RKV8"/>
<dbReference type="Pfam" id="PF06813">
    <property type="entry name" value="Nodulin-like"/>
    <property type="match status" value="1"/>
</dbReference>
<keyword evidence="2 5" id="KW-0812">Transmembrane</keyword>
<evidence type="ECO:0000256" key="1">
    <source>
        <dbReference type="ARBA" id="ARBA00004141"/>
    </source>
</evidence>
<keyword evidence="4 5" id="KW-0472">Membrane</keyword>
<keyword evidence="3 5" id="KW-1133">Transmembrane helix</keyword>
<name>W9RKV8_9ROSA</name>
<feature type="transmembrane region" description="Helical" evidence="5">
    <location>
        <begin position="12"/>
        <end position="41"/>
    </location>
</feature>
<evidence type="ECO:0000256" key="4">
    <source>
        <dbReference type="ARBA" id="ARBA00023136"/>
    </source>
</evidence>
<evidence type="ECO:0000313" key="7">
    <source>
        <dbReference type="EMBL" id="EXB96175.1"/>
    </source>
</evidence>
<dbReference type="AlphaFoldDB" id="W9RKV8"/>
<evidence type="ECO:0000259" key="6">
    <source>
        <dbReference type="Pfam" id="PF06813"/>
    </source>
</evidence>
<dbReference type="GO" id="GO:0016020">
    <property type="term" value="C:membrane"/>
    <property type="evidence" value="ECO:0007669"/>
    <property type="project" value="UniProtKB-SubCell"/>
</dbReference>
<feature type="domain" description="Nodulin-like" evidence="6">
    <location>
        <begin position="21"/>
        <end position="72"/>
    </location>
</feature>
<proteinExistence type="predicted"/>
<protein>
    <recommendedName>
        <fullName evidence="6">Nodulin-like domain-containing protein</fullName>
    </recommendedName>
</protein>
<evidence type="ECO:0000313" key="8">
    <source>
        <dbReference type="Proteomes" id="UP000030645"/>
    </source>
</evidence>
<evidence type="ECO:0000256" key="5">
    <source>
        <dbReference type="SAM" id="Phobius"/>
    </source>
</evidence>
<dbReference type="EMBL" id="KE345237">
    <property type="protein sequence ID" value="EXB96175.1"/>
    <property type="molecule type" value="Genomic_DNA"/>
</dbReference>
<keyword evidence="8" id="KW-1185">Reference proteome</keyword>
<organism evidence="7 8">
    <name type="scientific">Morus notabilis</name>
    <dbReference type="NCBI Taxonomy" id="981085"/>
    <lineage>
        <taxon>Eukaryota</taxon>
        <taxon>Viridiplantae</taxon>
        <taxon>Streptophyta</taxon>
        <taxon>Embryophyta</taxon>
        <taxon>Tracheophyta</taxon>
        <taxon>Spermatophyta</taxon>
        <taxon>Magnoliopsida</taxon>
        <taxon>eudicotyledons</taxon>
        <taxon>Gunneridae</taxon>
        <taxon>Pentapetalae</taxon>
        <taxon>rosids</taxon>
        <taxon>fabids</taxon>
        <taxon>Rosales</taxon>
        <taxon>Moraceae</taxon>
        <taxon>Moreae</taxon>
        <taxon>Morus</taxon>
    </lineage>
</organism>
<sequence length="113" mass="12704">MVFHGGWGDMKNIFIAILAGRWLSVFASFLLMATAGTSYIFGLYSNDIKSSLGYDQTTLNLIDFFKDLGANIVLRLIKSKDIKWRIASFTSSKPLYLEMIAFILLSGSCQYLQ</sequence>
<dbReference type="InterPro" id="IPR010658">
    <property type="entry name" value="Nodulin-like"/>
</dbReference>
<dbReference type="PANTHER" id="PTHR21576">
    <property type="entry name" value="UNCHARACTERIZED NODULIN-LIKE PROTEIN"/>
    <property type="match status" value="1"/>
</dbReference>
<accession>W9RKV8</accession>
<gene>
    <name evidence="7" type="ORF">L484_017023</name>
</gene>
<evidence type="ECO:0000256" key="2">
    <source>
        <dbReference type="ARBA" id="ARBA00022692"/>
    </source>
</evidence>
<dbReference type="Proteomes" id="UP000030645">
    <property type="component" value="Unassembled WGS sequence"/>
</dbReference>
<dbReference type="PANTHER" id="PTHR21576:SF156">
    <property type="entry name" value="PROTEIN NUCLEAR FUSION DEFECTIVE 4-LIKE"/>
    <property type="match status" value="1"/>
</dbReference>
<evidence type="ECO:0000256" key="3">
    <source>
        <dbReference type="ARBA" id="ARBA00022989"/>
    </source>
</evidence>
<comment type="subcellular location">
    <subcellularLocation>
        <location evidence="1">Membrane</location>
        <topology evidence="1">Multi-pass membrane protein</topology>
    </subcellularLocation>
</comment>
<reference evidence="8" key="1">
    <citation type="submission" date="2013-01" db="EMBL/GenBank/DDBJ databases">
        <title>Draft Genome Sequence of a Mulberry Tree, Morus notabilis C.K. Schneid.</title>
        <authorList>
            <person name="He N."/>
            <person name="Zhao S."/>
        </authorList>
    </citation>
    <scope>NUCLEOTIDE SEQUENCE</scope>
</reference>